<name>A0A9P7Z467_9HELO</name>
<dbReference type="Proteomes" id="UP000887226">
    <property type="component" value="Unassembled WGS sequence"/>
</dbReference>
<gene>
    <name evidence="2" type="ORF">BJ878DRAFT_479582</name>
</gene>
<keyword evidence="3" id="KW-1185">Reference proteome</keyword>
<accession>A0A9P7Z467</accession>
<feature type="region of interest" description="Disordered" evidence="1">
    <location>
        <begin position="69"/>
        <end position="89"/>
    </location>
</feature>
<sequence>MVAGSLALLPFINYGLEQVEETMVEGLGSLQVGGAIGQVTAAAEFINPGSELVEGILEELETVRSIAEAHNPARDEDSGDEEEPEPPTPNYEALQHLHALLRYNEAQAWVEADQVLLRLLCNYERELSARHLEEIASKQIFAHSTTTDLMEYGIPLLMGIAQAERMHPYIKL</sequence>
<protein>
    <submittedName>
        <fullName evidence="2">Uncharacterized protein</fullName>
    </submittedName>
</protein>
<evidence type="ECO:0000256" key="1">
    <source>
        <dbReference type="SAM" id="MobiDB-lite"/>
    </source>
</evidence>
<dbReference type="AlphaFoldDB" id="A0A9P7Z467"/>
<evidence type="ECO:0000313" key="2">
    <source>
        <dbReference type="EMBL" id="KAG9245064.1"/>
    </source>
</evidence>
<evidence type="ECO:0000313" key="3">
    <source>
        <dbReference type="Proteomes" id="UP000887226"/>
    </source>
</evidence>
<organism evidence="2 3">
    <name type="scientific">Calycina marina</name>
    <dbReference type="NCBI Taxonomy" id="1763456"/>
    <lineage>
        <taxon>Eukaryota</taxon>
        <taxon>Fungi</taxon>
        <taxon>Dikarya</taxon>
        <taxon>Ascomycota</taxon>
        <taxon>Pezizomycotina</taxon>
        <taxon>Leotiomycetes</taxon>
        <taxon>Helotiales</taxon>
        <taxon>Pezizellaceae</taxon>
        <taxon>Calycina</taxon>
    </lineage>
</organism>
<proteinExistence type="predicted"/>
<reference evidence="2" key="1">
    <citation type="journal article" date="2021" name="IMA Fungus">
        <title>Genomic characterization of three marine fungi, including Emericellopsis atlantica sp. nov. with signatures of a generalist lifestyle and marine biomass degradation.</title>
        <authorList>
            <person name="Hagestad O.C."/>
            <person name="Hou L."/>
            <person name="Andersen J.H."/>
            <person name="Hansen E.H."/>
            <person name="Altermark B."/>
            <person name="Li C."/>
            <person name="Kuhnert E."/>
            <person name="Cox R.J."/>
            <person name="Crous P.W."/>
            <person name="Spatafora J.W."/>
            <person name="Lail K."/>
            <person name="Amirebrahimi M."/>
            <person name="Lipzen A."/>
            <person name="Pangilinan J."/>
            <person name="Andreopoulos W."/>
            <person name="Hayes R.D."/>
            <person name="Ng V."/>
            <person name="Grigoriev I.V."/>
            <person name="Jackson S.A."/>
            <person name="Sutton T.D.S."/>
            <person name="Dobson A.D.W."/>
            <person name="Rama T."/>
        </authorList>
    </citation>
    <scope>NUCLEOTIDE SEQUENCE</scope>
    <source>
        <strain evidence="2">TRa3180A</strain>
    </source>
</reference>
<comment type="caution">
    <text evidence="2">The sequence shown here is derived from an EMBL/GenBank/DDBJ whole genome shotgun (WGS) entry which is preliminary data.</text>
</comment>
<dbReference type="EMBL" id="MU253867">
    <property type="protein sequence ID" value="KAG9245064.1"/>
    <property type="molecule type" value="Genomic_DNA"/>
</dbReference>